<dbReference type="Pfam" id="PF03152">
    <property type="entry name" value="UFD1_N1"/>
    <property type="match status" value="1"/>
</dbReference>
<proteinExistence type="inferred from homology"/>
<dbReference type="GO" id="GO:0036503">
    <property type="term" value="P:ERAD pathway"/>
    <property type="evidence" value="ECO:0007669"/>
    <property type="project" value="TreeGrafter"/>
</dbReference>
<dbReference type="PANTHER" id="PTHR12555">
    <property type="entry name" value="UBIQUITIN FUSION DEGRADATON PROTEIN 1"/>
    <property type="match status" value="1"/>
</dbReference>
<evidence type="ECO:0000313" key="6">
    <source>
        <dbReference type="Proteomes" id="UP001154282"/>
    </source>
</evidence>
<dbReference type="GO" id="GO:0031593">
    <property type="term" value="F:polyubiquitin modification-dependent protein binding"/>
    <property type="evidence" value="ECO:0007669"/>
    <property type="project" value="TreeGrafter"/>
</dbReference>
<accession>A0AAV0H6V6</accession>
<comment type="caution">
    <text evidence="5">The sequence shown here is derived from an EMBL/GenBank/DDBJ whole genome shotgun (WGS) entry which is preliminary data.</text>
</comment>
<reference evidence="5" key="1">
    <citation type="submission" date="2022-08" db="EMBL/GenBank/DDBJ databases">
        <authorList>
            <person name="Gutierrez-Valencia J."/>
        </authorList>
    </citation>
    <scope>NUCLEOTIDE SEQUENCE</scope>
</reference>
<name>A0AAV0H6V6_9ROSI</name>
<evidence type="ECO:0000256" key="1">
    <source>
        <dbReference type="ARBA" id="ARBA00006043"/>
    </source>
</evidence>
<feature type="region of interest" description="Disordered" evidence="3">
    <location>
        <begin position="1"/>
        <end position="24"/>
    </location>
</feature>
<sequence length="112" mass="12498">MVHHEAASETNQKETHSGALEFTAEEGQVGLPPHVWSNLFPLDNTPSPATALVVVRYVWLPKGIYAKLQPDMVSKPVTNKWREIDSSGFNTIRLSTSLKRKKLEEQLGSSEI</sequence>
<dbReference type="Proteomes" id="UP001154282">
    <property type="component" value="Unassembled WGS sequence"/>
</dbReference>
<dbReference type="InterPro" id="IPR004854">
    <property type="entry name" value="Ufd1-like"/>
</dbReference>
<gene>
    <name evidence="5" type="ORF">LITE_LOCUS2678</name>
</gene>
<dbReference type="AlphaFoldDB" id="A0AAV0H6V6"/>
<evidence type="ECO:0000259" key="4">
    <source>
        <dbReference type="Pfam" id="PF03152"/>
    </source>
</evidence>
<organism evidence="5 6">
    <name type="scientific">Linum tenue</name>
    <dbReference type="NCBI Taxonomy" id="586396"/>
    <lineage>
        <taxon>Eukaryota</taxon>
        <taxon>Viridiplantae</taxon>
        <taxon>Streptophyta</taxon>
        <taxon>Embryophyta</taxon>
        <taxon>Tracheophyta</taxon>
        <taxon>Spermatophyta</taxon>
        <taxon>Magnoliopsida</taxon>
        <taxon>eudicotyledons</taxon>
        <taxon>Gunneridae</taxon>
        <taxon>Pentapetalae</taxon>
        <taxon>rosids</taxon>
        <taxon>fabids</taxon>
        <taxon>Malpighiales</taxon>
        <taxon>Linaceae</taxon>
        <taxon>Linum</taxon>
    </lineage>
</organism>
<dbReference type="PANTHER" id="PTHR12555:SF27">
    <property type="entry name" value="UBIQUITIN FUSION DEGRADATION UFD1 FAMILY PROTEIN"/>
    <property type="match status" value="1"/>
</dbReference>
<dbReference type="InterPro" id="IPR055417">
    <property type="entry name" value="UFD1_N1"/>
</dbReference>
<dbReference type="Gene3D" id="2.40.40.50">
    <property type="entry name" value="Ubiquitin fusion degradation protein UFD1, N-terminal domain"/>
    <property type="match status" value="1"/>
</dbReference>
<evidence type="ECO:0000313" key="5">
    <source>
        <dbReference type="EMBL" id="CAI0380448.1"/>
    </source>
</evidence>
<protein>
    <recommendedName>
        <fullName evidence="4">Ubiquitin fusion degradation protein UFD1 N-terminal subdomain 1 domain-containing protein</fullName>
    </recommendedName>
</protein>
<keyword evidence="2" id="KW-0833">Ubl conjugation pathway</keyword>
<evidence type="ECO:0000256" key="2">
    <source>
        <dbReference type="ARBA" id="ARBA00022786"/>
    </source>
</evidence>
<dbReference type="InterPro" id="IPR042299">
    <property type="entry name" value="Ufd1-like_Nn"/>
</dbReference>
<dbReference type="EMBL" id="CAMGYJ010000002">
    <property type="protein sequence ID" value="CAI0380448.1"/>
    <property type="molecule type" value="Genomic_DNA"/>
</dbReference>
<feature type="compositionally biased region" description="Basic and acidic residues" evidence="3">
    <location>
        <begin position="1"/>
        <end position="16"/>
    </location>
</feature>
<feature type="domain" description="Ubiquitin fusion degradation protein UFD1 N-terminal subdomain 1" evidence="4">
    <location>
        <begin position="8"/>
        <end position="45"/>
    </location>
</feature>
<dbReference type="GO" id="GO:0006511">
    <property type="term" value="P:ubiquitin-dependent protein catabolic process"/>
    <property type="evidence" value="ECO:0007669"/>
    <property type="project" value="InterPro"/>
</dbReference>
<evidence type="ECO:0000256" key="3">
    <source>
        <dbReference type="SAM" id="MobiDB-lite"/>
    </source>
</evidence>
<dbReference type="GO" id="GO:0034098">
    <property type="term" value="C:VCP-NPL4-UFD1 AAA ATPase complex"/>
    <property type="evidence" value="ECO:0007669"/>
    <property type="project" value="TreeGrafter"/>
</dbReference>
<comment type="similarity">
    <text evidence="1">Belongs to the UFD1 family.</text>
</comment>
<keyword evidence="6" id="KW-1185">Reference proteome</keyword>